<dbReference type="PANTHER" id="PTHR13390:SF0">
    <property type="entry name" value="LIPID DROPLET-ASSOCIATED HYDROLASE"/>
    <property type="match status" value="1"/>
</dbReference>
<dbReference type="EMBL" id="JAGGNH010000005">
    <property type="protein sequence ID" value="KAJ0973362.1"/>
    <property type="molecule type" value="Genomic_DNA"/>
</dbReference>
<dbReference type="GO" id="GO:0019915">
    <property type="term" value="P:lipid storage"/>
    <property type="evidence" value="ECO:0007669"/>
    <property type="project" value="InterPro"/>
</dbReference>
<name>A0A9D5CIU6_9LILI</name>
<comment type="caution">
    <text evidence="3">The sequence shown here is derived from an EMBL/GenBank/DDBJ whole genome shotgun (WGS) entry which is preliminary data.</text>
</comment>
<dbReference type="InterPro" id="IPR019363">
    <property type="entry name" value="LDAH"/>
</dbReference>
<evidence type="ECO:0000256" key="1">
    <source>
        <dbReference type="ARBA" id="ARBA00022801"/>
    </source>
</evidence>
<evidence type="ECO:0000313" key="3">
    <source>
        <dbReference type="EMBL" id="KAJ0973362.1"/>
    </source>
</evidence>
<keyword evidence="2" id="KW-1133">Transmembrane helix</keyword>
<accession>A0A9D5CIU6</accession>
<sequence length="174" mass="19650">MDGEALLPLGRKQATSRICLVYRSAFLNVTASYLVSFLGSFPAQFSRVLARKLLGHSWSTTVVDAVCSNLMQYYTVQNVLFMAMTEFAKFSEEPDWTFMREKQNQLALLFGIDDHWAPLSFFEEVPGLALSIEREGHTHAFCCTVAGSLYGVARHVTTLISDKLKLHMSSNNWR</sequence>
<organism evidence="3 4">
    <name type="scientific">Dioscorea zingiberensis</name>
    <dbReference type="NCBI Taxonomy" id="325984"/>
    <lineage>
        <taxon>Eukaryota</taxon>
        <taxon>Viridiplantae</taxon>
        <taxon>Streptophyta</taxon>
        <taxon>Embryophyta</taxon>
        <taxon>Tracheophyta</taxon>
        <taxon>Spermatophyta</taxon>
        <taxon>Magnoliopsida</taxon>
        <taxon>Liliopsida</taxon>
        <taxon>Dioscoreales</taxon>
        <taxon>Dioscoreaceae</taxon>
        <taxon>Dioscorea</taxon>
    </lineage>
</organism>
<reference evidence="3" key="1">
    <citation type="submission" date="2021-03" db="EMBL/GenBank/DDBJ databases">
        <authorList>
            <person name="Li Z."/>
            <person name="Yang C."/>
        </authorList>
    </citation>
    <scope>NUCLEOTIDE SEQUENCE</scope>
    <source>
        <strain evidence="3">Dzin_1.0</strain>
        <tissue evidence="3">Leaf</tissue>
    </source>
</reference>
<proteinExistence type="predicted"/>
<dbReference type="Proteomes" id="UP001085076">
    <property type="component" value="Miscellaneous, Linkage group lg05"/>
</dbReference>
<keyword evidence="1" id="KW-0378">Hydrolase</keyword>
<reference evidence="3" key="2">
    <citation type="journal article" date="2022" name="Hortic Res">
        <title>The genome of Dioscorea zingiberensis sheds light on the biosynthesis, origin and evolution of the medicinally important diosgenin saponins.</title>
        <authorList>
            <person name="Li Y."/>
            <person name="Tan C."/>
            <person name="Li Z."/>
            <person name="Guo J."/>
            <person name="Li S."/>
            <person name="Chen X."/>
            <person name="Wang C."/>
            <person name="Dai X."/>
            <person name="Yang H."/>
            <person name="Song W."/>
            <person name="Hou L."/>
            <person name="Xu J."/>
            <person name="Tong Z."/>
            <person name="Xu A."/>
            <person name="Yuan X."/>
            <person name="Wang W."/>
            <person name="Yang Q."/>
            <person name="Chen L."/>
            <person name="Sun Z."/>
            <person name="Wang K."/>
            <person name="Pan B."/>
            <person name="Chen J."/>
            <person name="Bao Y."/>
            <person name="Liu F."/>
            <person name="Qi X."/>
            <person name="Gang D.R."/>
            <person name="Wen J."/>
            <person name="Li J."/>
        </authorList>
    </citation>
    <scope>NUCLEOTIDE SEQUENCE</scope>
    <source>
        <strain evidence="3">Dzin_1.0</strain>
    </source>
</reference>
<gene>
    <name evidence="3" type="ORF">J5N97_021321</name>
</gene>
<evidence type="ECO:0000313" key="4">
    <source>
        <dbReference type="Proteomes" id="UP001085076"/>
    </source>
</evidence>
<dbReference type="PANTHER" id="PTHR13390">
    <property type="entry name" value="LIPASE"/>
    <property type="match status" value="1"/>
</dbReference>
<dbReference type="GO" id="GO:0005811">
    <property type="term" value="C:lipid droplet"/>
    <property type="evidence" value="ECO:0007669"/>
    <property type="project" value="InterPro"/>
</dbReference>
<dbReference type="OrthoDB" id="448051at2759"/>
<evidence type="ECO:0000256" key="2">
    <source>
        <dbReference type="SAM" id="Phobius"/>
    </source>
</evidence>
<keyword evidence="4" id="KW-1185">Reference proteome</keyword>
<keyword evidence="2" id="KW-0472">Membrane</keyword>
<protein>
    <submittedName>
        <fullName evidence="3">Uncharacterized protein</fullName>
    </submittedName>
</protein>
<dbReference type="AlphaFoldDB" id="A0A9D5CIU6"/>
<dbReference type="Pfam" id="PF10230">
    <property type="entry name" value="LIDHydrolase"/>
    <property type="match status" value="1"/>
</dbReference>
<dbReference type="GO" id="GO:0016298">
    <property type="term" value="F:lipase activity"/>
    <property type="evidence" value="ECO:0007669"/>
    <property type="project" value="InterPro"/>
</dbReference>
<keyword evidence="2" id="KW-0812">Transmembrane</keyword>
<feature type="transmembrane region" description="Helical" evidence="2">
    <location>
        <begin position="20"/>
        <end position="43"/>
    </location>
</feature>